<dbReference type="RefSeq" id="WP_242997758.1">
    <property type="nucleotide sequence ID" value="NZ_UAVW01000019.1"/>
</dbReference>
<sequence>MEEFDLDNITPEMVLENMKKNGEIDEESYTEVKFQFEDIEDVGVLNDYQIFEKAYKNNRIHKCVEMVLKIALENSNNLKKCMLRSNCLKNPMGMKYTETDYKKTMQIMINAFKKAEEMKFENQIVSQIGEMLLYTHCFYHNSQTNTQKLEMNTFSQYSLSKQLRMICIFIQDQSRLMKEELYKSRKKSFRTGMEMNIANRPVDHFPQEKISFSDNYEGMLEYFNTIIHFVYYSKKKDLKKNDIGEHGDIHPFGIPEFEQLTYIAQQRRMYELLEEKFRYGEWGVELVHNQNNQNVYLFKPERKDKFKSHITASIRREYQYKSNITRYANFQKVERAMVAVEKLALQIEIDNIEKFKVDRRLYKEATEVVSSLITVYRDLTKKYYFQCKFDGITVDDLINMYEFLYTYSQIYMESASKHFNQDDYTTYKYIVPVVSLEYLLNEFVLLYGYERNLAKKLLDNFVYHEHLKKEEGDIFSRPLLKVNKSQVLLCESLIEQINIERNVEQWLKKYDVDLTPVGYQFEDKLRKKLGSINGIEVNTNKFTFNAYDGKDVEFDFIGTFDDYLLLFEFKSVLIPYDESEVLKREGVIKEGVEQIKRRCEIVKYDWDKIRENVNISLPEKTYPEDRIIKLVCTNVYDFTTLVIDGIMITDESTLLKYFTDPFVAIYSKESRMTEVLSAEFLWKDGKPSVSEFVAYLKKPVTIGQITECLEDEIKTIPAFEDDYLIAFEDVCLSKDPFRETINQKRQIIKGKKIYPNDPCPCGSGKKYKNVVENNII</sequence>
<dbReference type="AlphaFoldDB" id="A0A2X2UCI9"/>
<dbReference type="EMBL" id="UAVW01000019">
    <property type="protein sequence ID" value="SQB16032.1"/>
    <property type="molecule type" value="Genomic_DNA"/>
</dbReference>
<dbReference type="Gene3D" id="3.10.450.50">
    <property type="match status" value="1"/>
</dbReference>
<reference evidence="1 2" key="1">
    <citation type="submission" date="2018-06" db="EMBL/GenBank/DDBJ databases">
        <authorList>
            <consortium name="Pathogen Informatics"/>
            <person name="Doyle S."/>
        </authorList>
    </citation>
    <scope>NUCLEOTIDE SEQUENCE [LARGE SCALE GENOMIC DNA]</scope>
    <source>
        <strain evidence="1 2">NCTC11224</strain>
    </source>
</reference>
<name>A0A2X2UCI9_9FIRM</name>
<protein>
    <submittedName>
        <fullName evidence="1">SecC motif-containing protein</fullName>
    </submittedName>
</protein>
<dbReference type="InterPro" id="IPR004027">
    <property type="entry name" value="SEC_C_motif"/>
</dbReference>
<evidence type="ECO:0000313" key="2">
    <source>
        <dbReference type="Proteomes" id="UP000251853"/>
    </source>
</evidence>
<proteinExistence type="predicted"/>
<accession>A0A2X2UCI9</accession>
<dbReference type="Proteomes" id="UP000251853">
    <property type="component" value="Unassembled WGS sequence"/>
</dbReference>
<organism evidence="1 2">
    <name type="scientific">Enterocloster clostridioformis</name>
    <dbReference type="NCBI Taxonomy" id="1531"/>
    <lineage>
        <taxon>Bacteria</taxon>
        <taxon>Bacillati</taxon>
        <taxon>Bacillota</taxon>
        <taxon>Clostridia</taxon>
        <taxon>Lachnospirales</taxon>
        <taxon>Lachnospiraceae</taxon>
        <taxon>Enterocloster</taxon>
    </lineage>
</organism>
<dbReference type="Pfam" id="PF02810">
    <property type="entry name" value="SEC-C"/>
    <property type="match status" value="1"/>
</dbReference>
<dbReference type="SUPFAM" id="SSF103642">
    <property type="entry name" value="Sec-C motif"/>
    <property type="match status" value="1"/>
</dbReference>
<gene>
    <name evidence="1" type="ORF">NCTC11224_05129</name>
</gene>
<keyword evidence="2" id="KW-1185">Reference proteome</keyword>
<evidence type="ECO:0000313" key="1">
    <source>
        <dbReference type="EMBL" id="SQB16032.1"/>
    </source>
</evidence>